<evidence type="ECO:0000256" key="4">
    <source>
        <dbReference type="ARBA" id="ARBA00011905"/>
    </source>
</evidence>
<evidence type="ECO:0000256" key="5">
    <source>
        <dbReference type="ARBA" id="ARBA00022490"/>
    </source>
</evidence>
<feature type="binding site" evidence="9">
    <location>
        <position position="67"/>
    </location>
    <ligand>
        <name>S-adenosyl-L-methionine</name>
        <dbReference type="ChEBI" id="CHEBI:59789"/>
    </ligand>
</feature>
<accession>A0A1E5E1L3</accession>
<comment type="subcellular location">
    <subcellularLocation>
        <location evidence="2 9">Cytoplasm</location>
    </subcellularLocation>
</comment>
<evidence type="ECO:0000256" key="8">
    <source>
        <dbReference type="ARBA" id="ARBA00022691"/>
    </source>
</evidence>
<dbReference type="AlphaFoldDB" id="A0A1E5E1L3"/>
<proteinExistence type="inferred from homology"/>
<dbReference type="Gene3D" id="3.40.50.150">
    <property type="entry name" value="Vaccinia Virus protein VP39"/>
    <property type="match status" value="1"/>
</dbReference>
<dbReference type="GO" id="GO:0008119">
    <property type="term" value="F:thiopurine S-methyltransferase activity"/>
    <property type="evidence" value="ECO:0007669"/>
    <property type="project" value="UniProtKB-UniRule"/>
</dbReference>
<dbReference type="InterPro" id="IPR029063">
    <property type="entry name" value="SAM-dependent_MTases_sf"/>
</dbReference>
<evidence type="ECO:0000313" key="10">
    <source>
        <dbReference type="EMBL" id="OEF24122.1"/>
    </source>
</evidence>
<organism evidence="10 11">
    <name type="scientific">Vibrio rumoiensis 1S-45</name>
    <dbReference type="NCBI Taxonomy" id="1188252"/>
    <lineage>
        <taxon>Bacteria</taxon>
        <taxon>Pseudomonadati</taxon>
        <taxon>Pseudomonadota</taxon>
        <taxon>Gammaproteobacteria</taxon>
        <taxon>Vibrionales</taxon>
        <taxon>Vibrionaceae</taxon>
        <taxon>Vibrio</taxon>
    </lineage>
</organism>
<evidence type="ECO:0000256" key="7">
    <source>
        <dbReference type="ARBA" id="ARBA00022679"/>
    </source>
</evidence>
<dbReference type="NCBIfam" id="NF009732">
    <property type="entry name" value="PRK13255.1"/>
    <property type="match status" value="1"/>
</dbReference>
<dbReference type="OrthoDB" id="9778208at2"/>
<keyword evidence="11" id="KW-1185">Reference proteome</keyword>
<dbReference type="GO" id="GO:0032259">
    <property type="term" value="P:methylation"/>
    <property type="evidence" value="ECO:0007669"/>
    <property type="project" value="UniProtKB-KW"/>
</dbReference>
<protein>
    <recommendedName>
        <fullName evidence="4 9">Thiopurine S-methyltransferase</fullName>
        <ecNumber evidence="4 9">2.1.1.67</ecNumber>
    </recommendedName>
    <alternativeName>
        <fullName evidence="9">Thiopurine methyltransferase</fullName>
    </alternativeName>
</protein>
<dbReference type="InterPro" id="IPR025835">
    <property type="entry name" value="Thiopurine_S-MeTrfase"/>
</dbReference>
<dbReference type="Proteomes" id="UP000094070">
    <property type="component" value="Unassembled WGS sequence"/>
</dbReference>
<dbReference type="GO" id="GO:0005737">
    <property type="term" value="C:cytoplasm"/>
    <property type="evidence" value="ECO:0007669"/>
    <property type="project" value="UniProtKB-SubCell"/>
</dbReference>
<feature type="binding site" evidence="9">
    <location>
        <position position="11"/>
    </location>
    <ligand>
        <name>S-adenosyl-L-methionine</name>
        <dbReference type="ChEBI" id="CHEBI:59789"/>
    </ligand>
</feature>
<dbReference type="SUPFAM" id="SSF53335">
    <property type="entry name" value="S-adenosyl-L-methionine-dependent methyltransferases"/>
    <property type="match status" value="1"/>
</dbReference>
<comment type="caution">
    <text evidence="10">The sequence shown here is derived from an EMBL/GenBank/DDBJ whole genome shotgun (WGS) entry which is preliminary data.</text>
</comment>
<gene>
    <name evidence="9" type="primary">tpm</name>
    <name evidence="10" type="ORF">A1QC_10795</name>
</gene>
<evidence type="ECO:0000256" key="6">
    <source>
        <dbReference type="ARBA" id="ARBA00022603"/>
    </source>
</evidence>
<keyword evidence="7 9" id="KW-0808">Transferase</keyword>
<evidence type="ECO:0000256" key="3">
    <source>
        <dbReference type="ARBA" id="ARBA00008145"/>
    </source>
</evidence>
<evidence type="ECO:0000256" key="2">
    <source>
        <dbReference type="ARBA" id="ARBA00004496"/>
    </source>
</evidence>
<comment type="catalytic activity">
    <reaction evidence="1 9">
        <text>S-adenosyl-L-methionine + a thiopurine = S-adenosyl-L-homocysteine + a thiopurine S-methylether.</text>
        <dbReference type="EC" id="2.1.1.67"/>
    </reaction>
</comment>
<dbReference type="InterPro" id="IPR022474">
    <property type="entry name" value="Thiopur_S-MeTfrase_Se/Te_detox"/>
</dbReference>
<dbReference type="PIRSF" id="PIRSF023956">
    <property type="entry name" value="Thiopurine_S-methyltransferase"/>
    <property type="match status" value="1"/>
</dbReference>
<dbReference type="Pfam" id="PF05724">
    <property type="entry name" value="TPMT"/>
    <property type="match status" value="1"/>
</dbReference>
<keyword evidence="5 9" id="KW-0963">Cytoplasm</keyword>
<feature type="binding site" evidence="9">
    <location>
        <position position="122"/>
    </location>
    <ligand>
        <name>S-adenosyl-L-methionine</name>
        <dbReference type="ChEBI" id="CHEBI:59789"/>
    </ligand>
</feature>
<evidence type="ECO:0000313" key="11">
    <source>
        <dbReference type="Proteomes" id="UP000094070"/>
    </source>
</evidence>
<comment type="similarity">
    <text evidence="3 9">Belongs to the class I-like SAM-binding methyltransferase superfamily. TPMT family.</text>
</comment>
<dbReference type="PROSITE" id="PS51585">
    <property type="entry name" value="SAM_MT_TPMT"/>
    <property type="match status" value="1"/>
</dbReference>
<dbReference type="STRING" id="1188252.A1QC_10795"/>
<keyword evidence="8 9" id="KW-0949">S-adenosyl-L-methionine</keyword>
<evidence type="ECO:0000256" key="1">
    <source>
        <dbReference type="ARBA" id="ARBA00000903"/>
    </source>
</evidence>
<dbReference type="EC" id="2.1.1.67" evidence="4 9"/>
<name>A0A1E5E1L3_9VIBR</name>
<feature type="binding site" evidence="9">
    <location>
        <position position="46"/>
    </location>
    <ligand>
        <name>S-adenosyl-L-methionine</name>
        <dbReference type="ChEBI" id="CHEBI:59789"/>
    </ligand>
</feature>
<dbReference type="RefSeq" id="WP_017025023.1">
    <property type="nucleotide sequence ID" value="NZ_AJYK02000081.1"/>
</dbReference>
<sequence>MQDQEFWHSRWAENRIGFHLEDVNPLLPKFWPQLAPTNEQSVLVPLCGKSEDLIWLANQHSSVTGVELSNIAVRSFFAEHFYTPMVASLNGQHELYQFDELSIFAGDFFTAPLETYDLIYDRAALIALPPAIRLQYVQRIRSVLNSNGKILLIGLDYVQSEMQGPPFSVPENEIAELFSGMKITRLNRDEASANHPKIQNGLSRFAEEVWLIER</sequence>
<dbReference type="FunFam" id="3.40.50.150:FF:000101">
    <property type="entry name" value="Thiopurine S-methyltransferase"/>
    <property type="match status" value="1"/>
</dbReference>
<evidence type="ECO:0000256" key="9">
    <source>
        <dbReference type="HAMAP-Rule" id="MF_00812"/>
    </source>
</evidence>
<dbReference type="PANTHER" id="PTHR10259:SF11">
    <property type="entry name" value="THIOPURINE S-METHYLTRANSFERASE"/>
    <property type="match status" value="1"/>
</dbReference>
<reference evidence="10 11" key="1">
    <citation type="journal article" date="2012" name="Science">
        <title>Ecological populations of bacteria act as socially cohesive units of antibiotic production and resistance.</title>
        <authorList>
            <person name="Cordero O.X."/>
            <person name="Wildschutte H."/>
            <person name="Kirkup B."/>
            <person name="Proehl S."/>
            <person name="Ngo L."/>
            <person name="Hussain F."/>
            <person name="Le Roux F."/>
            <person name="Mincer T."/>
            <person name="Polz M.F."/>
        </authorList>
    </citation>
    <scope>NUCLEOTIDE SEQUENCE [LARGE SCALE GENOMIC DNA]</scope>
    <source>
        <strain evidence="10 11">1S-45</strain>
    </source>
</reference>
<keyword evidence="6 9" id="KW-0489">Methyltransferase</keyword>
<dbReference type="eggNOG" id="COG0500">
    <property type="taxonomic scope" value="Bacteria"/>
</dbReference>
<dbReference type="EMBL" id="AJYK02000081">
    <property type="protein sequence ID" value="OEF24122.1"/>
    <property type="molecule type" value="Genomic_DNA"/>
</dbReference>
<dbReference type="HAMAP" id="MF_00812">
    <property type="entry name" value="Thiopur_methtran"/>
    <property type="match status" value="1"/>
</dbReference>
<dbReference type="PANTHER" id="PTHR10259">
    <property type="entry name" value="THIOPURINE S-METHYLTRANSFERASE"/>
    <property type="match status" value="1"/>
</dbReference>
<dbReference type="NCBIfam" id="TIGR03840">
    <property type="entry name" value="TMPT_Se_Te"/>
    <property type="match status" value="1"/>
</dbReference>
<dbReference type="GO" id="GO:0010038">
    <property type="term" value="P:response to metal ion"/>
    <property type="evidence" value="ECO:0007669"/>
    <property type="project" value="InterPro"/>
</dbReference>
<dbReference type="InterPro" id="IPR008854">
    <property type="entry name" value="TPMT"/>
</dbReference>